<keyword evidence="5 10" id="KW-0521">NADP</keyword>
<feature type="transmembrane region" description="Helical" evidence="10">
    <location>
        <begin position="464"/>
        <end position="484"/>
    </location>
</feature>
<dbReference type="InterPro" id="IPR036291">
    <property type="entry name" value="NAD(P)-bd_dom_sf"/>
</dbReference>
<evidence type="ECO:0000259" key="11">
    <source>
        <dbReference type="Pfam" id="PF03015"/>
    </source>
</evidence>
<dbReference type="AlphaFoldDB" id="A0A8J2RCU5"/>
<dbReference type="InterPro" id="IPR013120">
    <property type="entry name" value="FAR_NAD-bd"/>
</dbReference>
<dbReference type="GO" id="GO:0035336">
    <property type="term" value="P:long-chain fatty-acyl-CoA metabolic process"/>
    <property type="evidence" value="ECO:0007669"/>
    <property type="project" value="TreeGrafter"/>
</dbReference>
<feature type="domain" description="Thioester reductase (TE)" evidence="12">
    <location>
        <begin position="17"/>
        <end position="287"/>
    </location>
</feature>
<dbReference type="InterPro" id="IPR026055">
    <property type="entry name" value="FAR"/>
</dbReference>
<evidence type="ECO:0000256" key="8">
    <source>
        <dbReference type="ARBA" id="ARBA00023136"/>
    </source>
</evidence>
<evidence type="ECO:0000256" key="7">
    <source>
        <dbReference type="ARBA" id="ARBA00023098"/>
    </source>
</evidence>
<name>A0A8J2RCU5_9NEOP</name>
<keyword evidence="6 10" id="KW-1133">Transmembrane helix</keyword>
<dbReference type="SUPFAM" id="SSF51735">
    <property type="entry name" value="NAD(P)-binding Rossmann-fold domains"/>
    <property type="match status" value="1"/>
</dbReference>
<keyword evidence="3 10" id="KW-0444">Lipid biosynthesis</keyword>
<comment type="catalytic activity">
    <reaction evidence="9 10">
        <text>a long-chain fatty acyl-CoA + 2 NADPH + 2 H(+) = a long-chain primary fatty alcohol + 2 NADP(+) + CoA</text>
        <dbReference type="Rhea" id="RHEA:52716"/>
        <dbReference type="ChEBI" id="CHEBI:15378"/>
        <dbReference type="ChEBI" id="CHEBI:57287"/>
        <dbReference type="ChEBI" id="CHEBI:57783"/>
        <dbReference type="ChEBI" id="CHEBI:58349"/>
        <dbReference type="ChEBI" id="CHEBI:77396"/>
        <dbReference type="ChEBI" id="CHEBI:83139"/>
        <dbReference type="EC" id="1.2.1.84"/>
    </reaction>
</comment>
<dbReference type="InterPro" id="IPR033640">
    <property type="entry name" value="FAR_C"/>
</dbReference>
<sequence length="509" mass="58437">MEESQVKAFYSGKNLFITGGTGFVGLCLIEKILRTIPDIGKIYLLMRPKKGKEIADRLQEFPANPVFEHLLENTSKDIFNKLIPISGDVGAEHLGINESDRDLLINEVNVVIHSAATLDFEENLRPTVKINVLGTRYVMDLCRQIKNLKVMIHVSSAYVNSYLKEVDEKVYDRPADPENIINMVNTLTDDALNDVERLILKNHPNTYTFTKHLAEHEVKKCEALFPITIVRPTMIVASLKEPVPGWTCSKVGPQGFLMGAAKGVVRRLPLAKENIADYIPVDIVVNQLLVAGWNAAKENSGLQVYHCSTSTQNPFRWSILEPVVNKILTNYPLKSAVWYPHLAFVRSLWLFRLSAIFIHFFPAILLDMLLRITGGKPILFRLHKNVWNSLSRLEVFIFTEWKFNNLRTRELSKMMNKKDVELFDIDVSKIYWEEYFVKLHLGVRRYLNKETEKTLPAAKTKNNILYYVHIIWQVMILGFLWIIISLVSGMGLTQISWVIPVMYLLYSML</sequence>
<dbReference type="Gene3D" id="3.40.50.720">
    <property type="entry name" value="NAD(P)-binding Rossmann-like Domain"/>
    <property type="match status" value="1"/>
</dbReference>
<evidence type="ECO:0000313" key="13">
    <source>
        <dbReference type="EMBL" id="CAG9576951.1"/>
    </source>
</evidence>
<comment type="caution">
    <text evidence="13">The sequence shown here is derived from an EMBL/GenBank/DDBJ whole genome shotgun (WGS) entry which is preliminary data.</text>
</comment>
<evidence type="ECO:0000313" key="14">
    <source>
        <dbReference type="Proteomes" id="UP000789524"/>
    </source>
</evidence>
<dbReference type="Proteomes" id="UP000789524">
    <property type="component" value="Unassembled WGS sequence"/>
</dbReference>
<comment type="similarity">
    <text evidence="2 10">Belongs to the fatty acyl-CoA reductase family.</text>
</comment>
<dbReference type="CDD" id="cd09071">
    <property type="entry name" value="FAR_C"/>
    <property type="match status" value="1"/>
</dbReference>
<comment type="subcellular location">
    <subcellularLocation>
        <location evidence="1">Membrane</location>
        <topology evidence="1">Multi-pass membrane protein</topology>
    </subcellularLocation>
</comment>
<gene>
    <name evidence="13" type="ORF">DCHRY22_LOCUS12120</name>
</gene>
<comment type="function">
    <text evidence="10">Catalyzes the reduction of fatty acyl-CoA to fatty alcohols.</text>
</comment>
<keyword evidence="4 10" id="KW-0812">Transmembrane</keyword>
<keyword evidence="8 10" id="KW-0472">Membrane</keyword>
<feature type="transmembrane region" description="Helical" evidence="10">
    <location>
        <begin position="349"/>
        <end position="370"/>
    </location>
</feature>
<dbReference type="OrthoDB" id="429813at2759"/>
<evidence type="ECO:0000256" key="4">
    <source>
        <dbReference type="ARBA" id="ARBA00022692"/>
    </source>
</evidence>
<dbReference type="PANTHER" id="PTHR11011:SF45">
    <property type="entry name" value="FATTY ACYL-COA REDUCTASE CG8306-RELATED"/>
    <property type="match status" value="1"/>
</dbReference>
<feature type="domain" description="Fatty acyl-CoA reductase C-terminal" evidence="11">
    <location>
        <begin position="359"/>
        <end position="450"/>
    </location>
</feature>
<evidence type="ECO:0000256" key="5">
    <source>
        <dbReference type="ARBA" id="ARBA00022857"/>
    </source>
</evidence>
<proteinExistence type="inferred from homology"/>
<feature type="transmembrane region" description="Helical" evidence="10">
    <location>
        <begin position="490"/>
        <end position="506"/>
    </location>
</feature>
<keyword evidence="7 10" id="KW-0443">Lipid metabolism</keyword>
<evidence type="ECO:0000256" key="2">
    <source>
        <dbReference type="ARBA" id="ARBA00005928"/>
    </source>
</evidence>
<evidence type="ECO:0000256" key="10">
    <source>
        <dbReference type="RuleBase" id="RU363097"/>
    </source>
</evidence>
<dbReference type="PANTHER" id="PTHR11011">
    <property type="entry name" value="MALE STERILITY PROTEIN 2-RELATED"/>
    <property type="match status" value="1"/>
</dbReference>
<dbReference type="Pfam" id="PF07993">
    <property type="entry name" value="NAD_binding_4"/>
    <property type="match status" value="1"/>
</dbReference>
<protein>
    <recommendedName>
        <fullName evidence="10">Fatty acyl-CoA reductase</fullName>
        <ecNumber evidence="10">1.2.1.84</ecNumber>
    </recommendedName>
</protein>
<dbReference type="GO" id="GO:0080019">
    <property type="term" value="F:alcohol-forming very long-chain fatty acyl-CoA reductase activity"/>
    <property type="evidence" value="ECO:0007669"/>
    <property type="project" value="InterPro"/>
</dbReference>
<dbReference type="GO" id="GO:0016020">
    <property type="term" value="C:membrane"/>
    <property type="evidence" value="ECO:0007669"/>
    <property type="project" value="UniProtKB-SubCell"/>
</dbReference>
<dbReference type="GO" id="GO:0102965">
    <property type="term" value="F:alcohol-forming long-chain fatty acyl-CoA reductase activity"/>
    <property type="evidence" value="ECO:0007669"/>
    <property type="project" value="UniProtKB-EC"/>
</dbReference>
<dbReference type="EMBL" id="CAKASE010000075">
    <property type="protein sequence ID" value="CAG9576951.1"/>
    <property type="molecule type" value="Genomic_DNA"/>
</dbReference>
<evidence type="ECO:0000256" key="3">
    <source>
        <dbReference type="ARBA" id="ARBA00022516"/>
    </source>
</evidence>
<keyword evidence="14" id="KW-1185">Reference proteome</keyword>
<accession>A0A8J2RCU5</accession>
<keyword evidence="10" id="KW-0560">Oxidoreductase</keyword>
<dbReference type="FunFam" id="3.40.50.720:FF:000143">
    <property type="entry name" value="Fatty acyl-CoA reductase"/>
    <property type="match status" value="1"/>
</dbReference>
<dbReference type="EC" id="1.2.1.84" evidence="10"/>
<dbReference type="CDD" id="cd05236">
    <property type="entry name" value="FAR-N_SDR_e"/>
    <property type="match status" value="1"/>
</dbReference>
<organism evidence="13 14">
    <name type="scientific">Danaus chrysippus</name>
    <name type="common">African queen</name>
    <dbReference type="NCBI Taxonomy" id="151541"/>
    <lineage>
        <taxon>Eukaryota</taxon>
        <taxon>Metazoa</taxon>
        <taxon>Ecdysozoa</taxon>
        <taxon>Arthropoda</taxon>
        <taxon>Hexapoda</taxon>
        <taxon>Insecta</taxon>
        <taxon>Pterygota</taxon>
        <taxon>Neoptera</taxon>
        <taxon>Endopterygota</taxon>
        <taxon>Lepidoptera</taxon>
        <taxon>Glossata</taxon>
        <taxon>Ditrysia</taxon>
        <taxon>Papilionoidea</taxon>
        <taxon>Nymphalidae</taxon>
        <taxon>Danainae</taxon>
        <taxon>Danaini</taxon>
        <taxon>Danaina</taxon>
        <taxon>Danaus</taxon>
        <taxon>Anosia</taxon>
    </lineage>
</organism>
<reference evidence="13" key="1">
    <citation type="submission" date="2021-09" db="EMBL/GenBank/DDBJ databases">
        <authorList>
            <person name="Martin H S."/>
        </authorList>
    </citation>
    <scope>NUCLEOTIDE SEQUENCE</scope>
</reference>
<evidence type="ECO:0000256" key="6">
    <source>
        <dbReference type="ARBA" id="ARBA00022989"/>
    </source>
</evidence>
<evidence type="ECO:0000256" key="9">
    <source>
        <dbReference type="ARBA" id="ARBA00052530"/>
    </source>
</evidence>
<evidence type="ECO:0000259" key="12">
    <source>
        <dbReference type="Pfam" id="PF07993"/>
    </source>
</evidence>
<dbReference type="Pfam" id="PF03015">
    <property type="entry name" value="Sterile"/>
    <property type="match status" value="1"/>
</dbReference>
<dbReference type="GO" id="GO:0005777">
    <property type="term" value="C:peroxisome"/>
    <property type="evidence" value="ECO:0007669"/>
    <property type="project" value="TreeGrafter"/>
</dbReference>
<evidence type="ECO:0000256" key="1">
    <source>
        <dbReference type="ARBA" id="ARBA00004141"/>
    </source>
</evidence>